<feature type="binding site" evidence="12">
    <location>
        <position position="313"/>
    </location>
    <ligand>
        <name>K(+)</name>
        <dbReference type="ChEBI" id="CHEBI:29103"/>
    </ligand>
</feature>
<evidence type="ECO:0000256" key="8">
    <source>
        <dbReference type="ARBA" id="ARBA00022958"/>
    </source>
</evidence>
<feature type="transmembrane region" description="Helical" evidence="13">
    <location>
        <begin position="331"/>
        <end position="356"/>
    </location>
</feature>
<evidence type="ECO:0000313" key="15">
    <source>
        <dbReference type="Proteomes" id="UP000198625"/>
    </source>
</evidence>
<feature type="binding site" evidence="12">
    <location>
        <position position="218"/>
    </location>
    <ligand>
        <name>K(+)</name>
        <dbReference type="ChEBI" id="CHEBI:29103"/>
    </ligand>
</feature>
<evidence type="ECO:0000256" key="3">
    <source>
        <dbReference type="ARBA" id="ARBA00022448"/>
    </source>
</evidence>
<evidence type="ECO:0000256" key="4">
    <source>
        <dbReference type="ARBA" id="ARBA00022475"/>
    </source>
</evidence>
<evidence type="ECO:0000256" key="11">
    <source>
        <dbReference type="ARBA" id="ARBA00023136"/>
    </source>
</evidence>
<comment type="subcellular location">
    <subcellularLocation>
        <location evidence="1">Cell inner membrane</location>
        <topology evidence="1">Multi-pass membrane protein</topology>
    </subcellularLocation>
</comment>
<keyword evidence="15" id="KW-1185">Reference proteome</keyword>
<evidence type="ECO:0000256" key="1">
    <source>
        <dbReference type="ARBA" id="ARBA00004429"/>
    </source>
</evidence>
<keyword evidence="11 13" id="KW-0472">Membrane</keyword>
<dbReference type="GO" id="GO:0046872">
    <property type="term" value="F:metal ion binding"/>
    <property type="evidence" value="ECO:0007669"/>
    <property type="project" value="UniProtKB-KW"/>
</dbReference>
<reference evidence="14 15" key="1">
    <citation type="submission" date="2016-10" db="EMBL/GenBank/DDBJ databases">
        <authorList>
            <person name="de Groot N.N."/>
        </authorList>
    </citation>
    <scope>NUCLEOTIDE SEQUENCE [LARGE SCALE GENOMIC DNA]</scope>
    <source>
        <strain evidence="14 15">DSM 21650</strain>
    </source>
</reference>
<keyword evidence="4" id="KW-1003">Cell membrane</keyword>
<organism evidence="14 15">
    <name type="scientific">Proteiniborus ethanoligenes</name>
    <dbReference type="NCBI Taxonomy" id="415015"/>
    <lineage>
        <taxon>Bacteria</taxon>
        <taxon>Bacillati</taxon>
        <taxon>Bacillota</taxon>
        <taxon>Clostridia</taxon>
        <taxon>Eubacteriales</taxon>
        <taxon>Proteiniborus</taxon>
    </lineage>
</organism>
<dbReference type="AlphaFoldDB" id="A0A1H3K6Z7"/>
<evidence type="ECO:0000256" key="10">
    <source>
        <dbReference type="ARBA" id="ARBA00023065"/>
    </source>
</evidence>
<feature type="binding site" evidence="12">
    <location>
        <position position="314"/>
    </location>
    <ligand>
        <name>K(+)</name>
        <dbReference type="ChEBI" id="CHEBI:29103"/>
    </ligand>
</feature>
<feature type="transmembrane region" description="Helical" evidence="13">
    <location>
        <begin position="453"/>
        <end position="474"/>
    </location>
</feature>
<feature type="transmembrane region" description="Helical" evidence="13">
    <location>
        <begin position="38"/>
        <end position="56"/>
    </location>
</feature>
<dbReference type="PANTHER" id="PTHR32024">
    <property type="entry name" value="TRK SYSTEM POTASSIUM UPTAKE PROTEIN TRKG-RELATED"/>
    <property type="match status" value="1"/>
</dbReference>
<feature type="transmembrane region" description="Helical" evidence="13">
    <location>
        <begin position="234"/>
        <end position="252"/>
    </location>
</feature>
<protein>
    <submittedName>
        <fullName evidence="14">Trk system potassium uptake protein TrkH</fullName>
    </submittedName>
</protein>
<feature type="transmembrane region" description="Helical" evidence="13">
    <location>
        <begin position="180"/>
        <end position="205"/>
    </location>
</feature>
<dbReference type="GO" id="GO:0005886">
    <property type="term" value="C:plasma membrane"/>
    <property type="evidence" value="ECO:0007669"/>
    <property type="project" value="UniProtKB-SubCell"/>
</dbReference>
<name>A0A1H3K6Z7_9FIRM</name>
<keyword evidence="8 12" id="KW-0630">Potassium</keyword>
<evidence type="ECO:0000256" key="5">
    <source>
        <dbReference type="ARBA" id="ARBA00022519"/>
    </source>
</evidence>
<dbReference type="OrthoDB" id="9810952at2"/>
<keyword evidence="6" id="KW-0633">Potassium transport</keyword>
<proteinExistence type="inferred from homology"/>
<evidence type="ECO:0000256" key="9">
    <source>
        <dbReference type="ARBA" id="ARBA00022989"/>
    </source>
</evidence>
<dbReference type="GO" id="GO:0015379">
    <property type="term" value="F:potassium:chloride symporter activity"/>
    <property type="evidence" value="ECO:0007669"/>
    <property type="project" value="InterPro"/>
</dbReference>
<feature type="binding site" evidence="12">
    <location>
        <position position="430"/>
    </location>
    <ligand>
        <name>K(+)</name>
        <dbReference type="ChEBI" id="CHEBI:29103"/>
    </ligand>
</feature>
<dbReference type="STRING" id="415015.SAMN05660462_00137"/>
<dbReference type="EMBL" id="FNQE01000001">
    <property type="protein sequence ID" value="SDY47274.1"/>
    <property type="molecule type" value="Genomic_DNA"/>
</dbReference>
<gene>
    <name evidence="14" type="ORF">SAMN05660462_00137</name>
</gene>
<evidence type="ECO:0000256" key="2">
    <source>
        <dbReference type="ARBA" id="ARBA00009137"/>
    </source>
</evidence>
<keyword evidence="12" id="KW-0479">Metal-binding</keyword>
<dbReference type="Pfam" id="PF02386">
    <property type="entry name" value="TrkH"/>
    <property type="match status" value="1"/>
</dbReference>
<evidence type="ECO:0000256" key="12">
    <source>
        <dbReference type="PIRSR" id="PIRSR006247-1"/>
    </source>
</evidence>
<feature type="transmembrane region" description="Helical" evidence="13">
    <location>
        <begin position="68"/>
        <end position="89"/>
    </location>
</feature>
<accession>A0A1H3K6Z7</accession>
<keyword evidence="10" id="KW-0406">Ion transport</keyword>
<feature type="transmembrane region" description="Helical" evidence="13">
    <location>
        <begin position="272"/>
        <end position="290"/>
    </location>
</feature>
<evidence type="ECO:0000256" key="7">
    <source>
        <dbReference type="ARBA" id="ARBA00022692"/>
    </source>
</evidence>
<evidence type="ECO:0000256" key="6">
    <source>
        <dbReference type="ARBA" id="ARBA00022538"/>
    </source>
</evidence>
<keyword evidence="9 13" id="KW-1133">Transmembrane helix</keyword>
<feature type="binding site" evidence="12">
    <location>
        <position position="109"/>
    </location>
    <ligand>
        <name>K(+)</name>
        <dbReference type="ChEBI" id="CHEBI:29103"/>
    </ligand>
</feature>
<keyword evidence="3" id="KW-0813">Transport</keyword>
<dbReference type="InterPro" id="IPR003445">
    <property type="entry name" value="Cat_transpt"/>
</dbReference>
<comment type="similarity">
    <text evidence="2">Belongs to the TrkH potassium transport family.</text>
</comment>
<feature type="binding site" evidence="12">
    <location>
        <position position="110"/>
    </location>
    <ligand>
        <name>K(+)</name>
        <dbReference type="ChEBI" id="CHEBI:29103"/>
    </ligand>
</feature>
<dbReference type="Proteomes" id="UP000198625">
    <property type="component" value="Unassembled WGS sequence"/>
</dbReference>
<dbReference type="PIRSF" id="PIRSF006247">
    <property type="entry name" value="TrkH"/>
    <property type="match status" value="1"/>
</dbReference>
<sequence length="481" mass="52792">MNYAIIIKVLGSLLLFEAIALLPPLAISFFTGGNDLKAFIYTIVLLIIVGFPTTKVSIKHKRVKARDALLIVTLGWIFVSFFGSLPFVFSRSIPSLVDAFFETVSGLTTTGATLINNIEVLPKGIIFWRSFMHWIGGMGILVLTIAILPAIGVGGYQIFKLESPGPIADKLVPRMKDTAKILYTLYIGLTILQTILLCFGGMSFFESLIHTFGTVGTGGFSSKNSSIGAYNSSYITYVISIFMIISGVNFPLYYEIYKGRWKSAIQNSELKLYLSIIAVSTLLITLNLYGKAYSSIFETFKHALFQVSSIITTTGYSTVDFDKWTGFSKSILFFLMFVGGSAGSTGGGIKVVRLLIMGKLVKREISKLLHPRAFIPIKLNGKIVSSDVVVSITSFFFLYMVIFAVGTLLISLEGIDFISSTSAVAATLGNIGPGFSMVGPTQNFSFFSPLSKIVFSLLMLFGRLELFAVFLFFVPEFWKNN</sequence>
<feature type="transmembrane region" description="Helical" evidence="13">
    <location>
        <begin position="12"/>
        <end position="32"/>
    </location>
</feature>
<dbReference type="RefSeq" id="WP_091725825.1">
    <property type="nucleotide sequence ID" value="NZ_FNQE01000001.1"/>
</dbReference>
<evidence type="ECO:0000313" key="14">
    <source>
        <dbReference type="EMBL" id="SDY47274.1"/>
    </source>
</evidence>
<dbReference type="InterPro" id="IPR004772">
    <property type="entry name" value="TrkH"/>
</dbReference>
<evidence type="ECO:0000256" key="13">
    <source>
        <dbReference type="SAM" id="Phobius"/>
    </source>
</evidence>
<keyword evidence="7 13" id="KW-0812">Transmembrane</keyword>
<dbReference type="PANTHER" id="PTHR32024:SF2">
    <property type="entry name" value="TRK SYSTEM POTASSIUM UPTAKE PROTEIN TRKG-RELATED"/>
    <property type="match status" value="1"/>
</dbReference>
<feature type="transmembrane region" description="Helical" evidence="13">
    <location>
        <begin position="388"/>
        <end position="412"/>
    </location>
</feature>
<keyword evidence="5" id="KW-0997">Cell inner membrane</keyword>
<feature type="transmembrane region" description="Helical" evidence="13">
    <location>
        <begin position="131"/>
        <end position="159"/>
    </location>
</feature>